<proteinExistence type="predicted"/>
<protein>
    <submittedName>
        <fullName evidence="2">Transcriptional regulator</fullName>
    </submittedName>
</protein>
<dbReference type="Gene3D" id="1.10.10.10">
    <property type="entry name" value="Winged helix-like DNA-binding domain superfamily/Winged helix DNA-binding domain"/>
    <property type="match status" value="1"/>
</dbReference>
<organism evidence="2 3">
    <name type="scientific">Methanolobus halotolerans</name>
    <dbReference type="NCBI Taxonomy" id="2052935"/>
    <lineage>
        <taxon>Archaea</taxon>
        <taxon>Methanobacteriati</taxon>
        <taxon>Methanobacteriota</taxon>
        <taxon>Stenosarchaea group</taxon>
        <taxon>Methanomicrobia</taxon>
        <taxon>Methanosarcinales</taxon>
        <taxon>Methanosarcinaceae</taxon>
        <taxon>Methanolobus</taxon>
    </lineage>
</organism>
<dbReference type="OrthoDB" id="11410at2157"/>
<dbReference type="SUPFAM" id="SSF46785">
    <property type="entry name" value="Winged helix' DNA-binding domain"/>
    <property type="match status" value="1"/>
</dbReference>
<sequence length="261" mass="30445">MKKPLLDVIFASEKRKNVLLLLQDGSKKMQFILKALNTTRQALLPQIRILEEHYLVTQLDDSYELTTIGKLMADEMKPLLDTVKIFNMDIDYWGTRDLSFIPPYLFKRIGELKQCKSIDVPPHEIFSENKQFTKKAKKSKSVFVISSYAFPNFEKTLHELIANNVSISIIISKDLCEKLLREHLVIIKKMIRNQNIKLYMYADNFDFLQVSINDYNILLELLREDGNYDSKKVTCSGENAPQWGKELFEHYLKNSTPITEL</sequence>
<dbReference type="PIRSF" id="PIRSF006692">
    <property type="entry name" value="TF_HTH_AF0396_prd"/>
    <property type="match status" value="1"/>
</dbReference>
<dbReference type="InterPro" id="IPR013561">
    <property type="entry name" value="FilR1_middle_dom"/>
</dbReference>
<dbReference type="EMBL" id="PGGK01000020">
    <property type="protein sequence ID" value="TGC06985.1"/>
    <property type="molecule type" value="Genomic_DNA"/>
</dbReference>
<evidence type="ECO:0000313" key="3">
    <source>
        <dbReference type="Proteomes" id="UP000297295"/>
    </source>
</evidence>
<dbReference type="RefSeq" id="WP_135390595.1">
    <property type="nucleotide sequence ID" value="NZ_PGGK01000020.1"/>
</dbReference>
<keyword evidence="3" id="KW-1185">Reference proteome</keyword>
<dbReference type="AlphaFoldDB" id="A0A4E0PUJ0"/>
<dbReference type="InterPro" id="IPR016490">
    <property type="entry name" value="Tscrpt_reg_HTH_AF0396-typ3"/>
</dbReference>
<gene>
    <name evidence="2" type="ORF">CUN85_12325</name>
</gene>
<dbReference type="Pfam" id="PF08350">
    <property type="entry name" value="FilR1_middle"/>
    <property type="match status" value="1"/>
</dbReference>
<accession>A0A4E0PUJ0</accession>
<comment type="caution">
    <text evidence="2">The sequence shown here is derived from an EMBL/GenBank/DDBJ whole genome shotgun (WGS) entry which is preliminary data.</text>
</comment>
<name>A0A4E0PUJ0_9EURY</name>
<reference evidence="2 3" key="1">
    <citation type="submission" date="2017-11" db="EMBL/GenBank/DDBJ databases">
        <title>Isolation and Characterization of Methanogenic Archaea from Saline Meromictic Lake at Siberia.</title>
        <authorList>
            <person name="Shen Y."/>
            <person name="Huang H.-H."/>
            <person name="Lai M.-C."/>
            <person name="Chen S.-C."/>
        </authorList>
    </citation>
    <scope>NUCLEOTIDE SEQUENCE [LARGE SCALE GENOMIC DNA]</scope>
    <source>
        <strain evidence="2 3">SY-01</strain>
    </source>
</reference>
<feature type="domain" description="Methanogenesis regulatory protein FilR1 middle" evidence="1">
    <location>
        <begin position="129"/>
        <end position="253"/>
    </location>
</feature>
<dbReference type="Proteomes" id="UP000297295">
    <property type="component" value="Unassembled WGS sequence"/>
</dbReference>
<evidence type="ECO:0000313" key="2">
    <source>
        <dbReference type="EMBL" id="TGC06985.1"/>
    </source>
</evidence>
<evidence type="ECO:0000259" key="1">
    <source>
        <dbReference type="Pfam" id="PF08350"/>
    </source>
</evidence>
<dbReference type="InterPro" id="IPR036388">
    <property type="entry name" value="WH-like_DNA-bd_sf"/>
</dbReference>
<dbReference type="InterPro" id="IPR036390">
    <property type="entry name" value="WH_DNA-bd_sf"/>
</dbReference>